<keyword evidence="3 6" id="KW-0812">Transmembrane</keyword>
<evidence type="ECO:0000256" key="4">
    <source>
        <dbReference type="ARBA" id="ARBA00022989"/>
    </source>
</evidence>
<evidence type="ECO:0000313" key="9">
    <source>
        <dbReference type="Proteomes" id="UP000322524"/>
    </source>
</evidence>
<keyword evidence="2" id="KW-0813">Transport</keyword>
<name>A0A5D4SUG4_9BACI</name>
<organism evidence="8 9">
    <name type="scientific">Sutcliffiella horikoshii</name>
    <dbReference type="NCBI Taxonomy" id="79883"/>
    <lineage>
        <taxon>Bacteria</taxon>
        <taxon>Bacillati</taxon>
        <taxon>Bacillota</taxon>
        <taxon>Bacilli</taxon>
        <taxon>Bacillales</taxon>
        <taxon>Bacillaceae</taxon>
        <taxon>Sutcliffiella</taxon>
    </lineage>
</organism>
<dbReference type="PROSITE" id="PS50850">
    <property type="entry name" value="MFS"/>
    <property type="match status" value="1"/>
</dbReference>
<dbReference type="OrthoDB" id="9810492at2"/>
<dbReference type="EMBL" id="VTEV01000006">
    <property type="protein sequence ID" value="TYS66985.1"/>
    <property type="molecule type" value="Genomic_DNA"/>
</dbReference>
<dbReference type="InterPro" id="IPR011701">
    <property type="entry name" value="MFS"/>
</dbReference>
<reference evidence="8 9" key="1">
    <citation type="submission" date="2019-08" db="EMBL/GenBank/DDBJ databases">
        <title>Bacillus genomes from the desert of Cuatro Cienegas, Coahuila.</title>
        <authorList>
            <person name="Olmedo-Alvarez G."/>
        </authorList>
    </citation>
    <scope>NUCLEOTIDE SEQUENCE [LARGE SCALE GENOMIC DNA]</scope>
    <source>
        <strain evidence="8 9">CH28_1T</strain>
    </source>
</reference>
<keyword evidence="5 6" id="KW-0472">Membrane</keyword>
<feature type="transmembrane region" description="Helical" evidence="6">
    <location>
        <begin position="295"/>
        <end position="317"/>
    </location>
</feature>
<feature type="transmembrane region" description="Helical" evidence="6">
    <location>
        <begin position="385"/>
        <end position="407"/>
    </location>
</feature>
<accession>A0A5D4SUG4</accession>
<comment type="caution">
    <text evidence="8">The sequence shown here is derived from an EMBL/GenBank/DDBJ whole genome shotgun (WGS) entry which is preliminary data.</text>
</comment>
<evidence type="ECO:0000256" key="3">
    <source>
        <dbReference type="ARBA" id="ARBA00022692"/>
    </source>
</evidence>
<dbReference type="InterPro" id="IPR020846">
    <property type="entry name" value="MFS_dom"/>
</dbReference>
<comment type="subcellular location">
    <subcellularLocation>
        <location evidence="1">Cell membrane</location>
        <topology evidence="1">Multi-pass membrane protein</topology>
    </subcellularLocation>
</comment>
<dbReference type="InterPro" id="IPR005829">
    <property type="entry name" value="Sugar_transporter_CS"/>
</dbReference>
<dbReference type="Proteomes" id="UP000322524">
    <property type="component" value="Unassembled WGS sequence"/>
</dbReference>
<dbReference type="Gene3D" id="1.20.1250.20">
    <property type="entry name" value="MFS general substrate transporter like domains"/>
    <property type="match status" value="2"/>
</dbReference>
<dbReference type="STRING" id="79883.GCA_001636495_01234"/>
<evidence type="ECO:0000256" key="5">
    <source>
        <dbReference type="ARBA" id="ARBA00023136"/>
    </source>
</evidence>
<sequence length="423" mass="47114">MLKNANWFQSFMRYDHTIQKLFIVNILTQIGLGIFMIVYNFYIRELGFAETVNGNVIAASSLAAAIILIPAGILSDRIGRKKMMLFGVFFSGIFMFLRSIFELESLLMISAFIAGIAMAFIQVTAVPWLAESSTKEQRVKLFSYHFAVMMGANVVGNLLGGSLTDLLLHVVGLTPVWSIRLTLLLGSFIFMLGIIPLWKTTEVQREKETKAFTFKNFQSSIPKGQWKLIFAFSFASILIGFGSGLVIPYLNMYFADRFGTSNSTIGIVLSLGQAVTAVAMIIGPAVVRRVGEMRAVVILQLLSLPFMLITAFTQIFWLAALGFLFRQALMNAANPIISSMMMEKVDNSLKGFANSINQMVFSLGWASMGPVSMTIVLLYGEYWGYSIVFSITAVLYLTSSIFFYLMFREKTTATYQKAMVKTS</sequence>
<evidence type="ECO:0000256" key="1">
    <source>
        <dbReference type="ARBA" id="ARBA00004651"/>
    </source>
</evidence>
<dbReference type="PANTHER" id="PTHR23520">
    <property type="entry name" value="TRANSPORTER, PUTATIVE (AFU_ORTHOLOGUE AFUA_3G04000)-RELATED"/>
    <property type="match status" value="1"/>
</dbReference>
<protein>
    <submittedName>
        <fullName evidence="8">MFS transporter</fullName>
    </submittedName>
</protein>
<dbReference type="SUPFAM" id="SSF103473">
    <property type="entry name" value="MFS general substrate transporter"/>
    <property type="match status" value="1"/>
</dbReference>
<feature type="transmembrane region" description="Helical" evidence="6">
    <location>
        <begin position="107"/>
        <end position="129"/>
    </location>
</feature>
<gene>
    <name evidence="8" type="ORF">FZC76_15750</name>
</gene>
<dbReference type="RefSeq" id="WP_148989134.1">
    <property type="nucleotide sequence ID" value="NZ_VTEV01000006.1"/>
</dbReference>
<dbReference type="PROSITE" id="PS00216">
    <property type="entry name" value="SUGAR_TRANSPORT_1"/>
    <property type="match status" value="1"/>
</dbReference>
<feature type="transmembrane region" description="Helical" evidence="6">
    <location>
        <begin position="228"/>
        <end position="251"/>
    </location>
</feature>
<keyword evidence="4 6" id="KW-1133">Transmembrane helix</keyword>
<dbReference type="Pfam" id="PF07690">
    <property type="entry name" value="MFS_1"/>
    <property type="match status" value="1"/>
</dbReference>
<feature type="transmembrane region" description="Helical" evidence="6">
    <location>
        <begin position="21"/>
        <end position="42"/>
    </location>
</feature>
<proteinExistence type="predicted"/>
<dbReference type="PANTHER" id="PTHR23520:SF5">
    <property type="entry name" value="TRANSPORTER, PUTATIVE (AFU_ORTHOLOGUE AFUA_3G04000)-RELATED"/>
    <property type="match status" value="1"/>
</dbReference>
<evidence type="ECO:0000259" key="7">
    <source>
        <dbReference type="PROSITE" id="PS50850"/>
    </source>
</evidence>
<dbReference type="GO" id="GO:0005886">
    <property type="term" value="C:plasma membrane"/>
    <property type="evidence" value="ECO:0007669"/>
    <property type="project" value="UniProtKB-SubCell"/>
</dbReference>
<dbReference type="AlphaFoldDB" id="A0A5D4SUG4"/>
<evidence type="ECO:0000256" key="2">
    <source>
        <dbReference type="ARBA" id="ARBA00022448"/>
    </source>
</evidence>
<feature type="transmembrane region" description="Helical" evidence="6">
    <location>
        <begin position="141"/>
        <end position="159"/>
    </location>
</feature>
<feature type="domain" description="Major facilitator superfamily (MFS) profile" evidence="7">
    <location>
        <begin position="17"/>
        <end position="411"/>
    </location>
</feature>
<dbReference type="GO" id="GO:0022857">
    <property type="term" value="F:transmembrane transporter activity"/>
    <property type="evidence" value="ECO:0007669"/>
    <property type="project" value="InterPro"/>
</dbReference>
<feature type="transmembrane region" description="Helical" evidence="6">
    <location>
        <begin position="54"/>
        <end position="74"/>
    </location>
</feature>
<feature type="transmembrane region" description="Helical" evidence="6">
    <location>
        <begin position="263"/>
        <end position="283"/>
    </location>
</feature>
<evidence type="ECO:0000313" key="8">
    <source>
        <dbReference type="EMBL" id="TYS66985.1"/>
    </source>
</evidence>
<dbReference type="InterPro" id="IPR036259">
    <property type="entry name" value="MFS_trans_sf"/>
</dbReference>
<feature type="transmembrane region" description="Helical" evidence="6">
    <location>
        <begin position="83"/>
        <end position="101"/>
    </location>
</feature>
<feature type="transmembrane region" description="Helical" evidence="6">
    <location>
        <begin position="179"/>
        <end position="198"/>
    </location>
</feature>
<evidence type="ECO:0000256" key="6">
    <source>
        <dbReference type="SAM" id="Phobius"/>
    </source>
</evidence>